<name>A0A3Q9UQ69_9ACTN</name>
<dbReference type="InterPro" id="IPR012347">
    <property type="entry name" value="Ferritin-like"/>
</dbReference>
<dbReference type="EMBL" id="CP025570">
    <property type="protein sequence ID" value="AZZ39287.1"/>
    <property type="molecule type" value="Genomic_DNA"/>
</dbReference>
<evidence type="ECO:0000313" key="2">
    <source>
        <dbReference type="Proteomes" id="UP000285875"/>
    </source>
</evidence>
<dbReference type="Gene3D" id="1.20.1260.10">
    <property type="match status" value="1"/>
</dbReference>
<proteinExistence type="predicted"/>
<protein>
    <submittedName>
        <fullName evidence="1">Uncharacterized protein</fullName>
    </submittedName>
</protein>
<reference evidence="2" key="1">
    <citation type="submission" date="2017-12" db="EMBL/GenBank/DDBJ databases">
        <title>Whole genome sequencing of Acidipropionibacterium jensenii strains JS279 and JS280.</title>
        <authorList>
            <person name="Deptula P."/>
            <person name="Laine P."/>
            <person name="Smolander O.-P."/>
            <person name="Paulin L."/>
            <person name="Auvinen P."/>
            <person name="Varmanen P."/>
        </authorList>
    </citation>
    <scope>NUCLEOTIDE SEQUENCE [LARGE SCALE GENOMIC DNA]</scope>
    <source>
        <strain evidence="2">JS280</strain>
    </source>
</reference>
<sequence length="227" mass="24044">MNTDVSTAGPGTPPPAAVTTFWAVVSSAALHSMSAVVGAMPLAPDVARRLLLADRAGEFCDILDESRGHLDGLGELTEVEPLIGGIATYVPSRNWLQVLLRDHLMVGLCADFISLVEPQLGPELKPSSGSFGPWLGLGTGVRVRWDEEMTAELSVPSDHSSDSAFARKLVGEVLSVAQRLAAVHQDLCSVLTGAGDGELDDLSEINEVMAEVLSRHDRRVADLGLEP</sequence>
<evidence type="ECO:0000313" key="1">
    <source>
        <dbReference type="EMBL" id="AZZ39287.1"/>
    </source>
</evidence>
<dbReference type="AlphaFoldDB" id="A0A3Q9UQ69"/>
<gene>
    <name evidence="1" type="ORF">C0Z10_05460</name>
</gene>
<dbReference type="Proteomes" id="UP000285875">
    <property type="component" value="Chromosome"/>
</dbReference>
<dbReference type="KEGG" id="aji:C0Z10_05460"/>
<accession>A0A3Q9UQ69</accession>
<organism evidence="1 2">
    <name type="scientific">Acidipropionibacterium jensenii</name>
    <dbReference type="NCBI Taxonomy" id="1749"/>
    <lineage>
        <taxon>Bacteria</taxon>
        <taxon>Bacillati</taxon>
        <taxon>Actinomycetota</taxon>
        <taxon>Actinomycetes</taxon>
        <taxon>Propionibacteriales</taxon>
        <taxon>Propionibacteriaceae</taxon>
        <taxon>Acidipropionibacterium</taxon>
    </lineage>
</organism>